<dbReference type="EMBL" id="KK104758">
    <property type="protein sequence ID" value="KIY93458.1"/>
    <property type="molecule type" value="Genomic_DNA"/>
</dbReference>
<dbReference type="GO" id="GO:0016787">
    <property type="term" value="F:hydrolase activity"/>
    <property type="evidence" value="ECO:0007669"/>
    <property type="project" value="UniProtKB-KW"/>
</dbReference>
<comment type="function">
    <text evidence="3">Lipolytic acyl hydrolase (LAH).</text>
</comment>
<feature type="domain" description="PNPLA" evidence="5">
    <location>
        <begin position="216"/>
        <end position="278"/>
    </location>
</feature>
<feature type="compositionally biased region" description="Basic residues" evidence="4">
    <location>
        <begin position="186"/>
        <end position="198"/>
    </location>
</feature>
<gene>
    <name evidence="6" type="ORF">MNEG_14505</name>
</gene>
<comment type="domain">
    <text evidence="3">The nitrogen atoms of the two glycine residues in the GGXR motif define the oxyanion hole, and stabilize the oxyanion that forms during the nucleophilic attack by the catalytic serine during substrate cleavage.</text>
</comment>
<keyword evidence="1 3" id="KW-0443">Lipid metabolism</keyword>
<comment type="caution">
    <text evidence="2">Lacks conserved residue(s) required for the propagation of feature annotation.</text>
</comment>
<protein>
    <recommendedName>
        <fullName evidence="3">Patatin</fullName>
        <ecNumber evidence="3">3.1.1.-</ecNumber>
    </recommendedName>
</protein>
<keyword evidence="7" id="KW-1185">Reference proteome</keyword>
<dbReference type="Proteomes" id="UP000054498">
    <property type="component" value="Unassembled WGS sequence"/>
</dbReference>
<keyword evidence="3" id="KW-0378">Hydrolase</keyword>
<dbReference type="EC" id="3.1.1.-" evidence="3"/>
<evidence type="ECO:0000256" key="1">
    <source>
        <dbReference type="ARBA" id="ARBA00023098"/>
    </source>
</evidence>
<dbReference type="AlphaFoldDB" id="A0A0D2KC75"/>
<dbReference type="PROSITE" id="PS51635">
    <property type="entry name" value="PNPLA"/>
    <property type="match status" value="1"/>
</dbReference>
<evidence type="ECO:0000313" key="6">
    <source>
        <dbReference type="EMBL" id="KIY93458.1"/>
    </source>
</evidence>
<evidence type="ECO:0000259" key="5">
    <source>
        <dbReference type="PROSITE" id="PS51635"/>
    </source>
</evidence>
<organism evidence="6 7">
    <name type="scientific">Monoraphidium neglectum</name>
    <dbReference type="NCBI Taxonomy" id="145388"/>
    <lineage>
        <taxon>Eukaryota</taxon>
        <taxon>Viridiplantae</taxon>
        <taxon>Chlorophyta</taxon>
        <taxon>core chlorophytes</taxon>
        <taxon>Chlorophyceae</taxon>
        <taxon>CS clade</taxon>
        <taxon>Sphaeropleales</taxon>
        <taxon>Selenastraceae</taxon>
        <taxon>Monoraphidium</taxon>
    </lineage>
</organism>
<dbReference type="OrthoDB" id="412240at2759"/>
<dbReference type="PANTHER" id="PTHR46394">
    <property type="entry name" value="ANNEXIN"/>
    <property type="match status" value="1"/>
</dbReference>
<feature type="short sequence motif" description="GXSXG" evidence="2">
    <location>
        <begin position="249"/>
        <end position="253"/>
    </location>
</feature>
<sequence>MLASLGSIGGSFFEDGSGSEGDDEPPDAAALHTGQRLQPSGAAFAGGPIPELQPHRHYQHAVGWGPLPSQHSVGGEYNNVGGAYAADPGMSASVDTFSAASPVSTWPPQGPGSSFGGWSALFAADGPRQAVQETAATALQRQQQQQQQQPDQLLHIVGAHPITLLPAFGSEAQALPGSKTAGSSARTKHGSAKRRTAAGRRSGGSPPGGPPHFQHLVFGGGGARTIAYAGAVHALRTLGLVRRLDSVAGASGGSILAVMAALDLGPQEVRASGDRGVG</sequence>
<dbReference type="SUPFAM" id="SSF52151">
    <property type="entry name" value="FabD/lysophospholipase-like"/>
    <property type="match status" value="1"/>
</dbReference>
<evidence type="ECO:0000256" key="3">
    <source>
        <dbReference type="RuleBase" id="RU361262"/>
    </source>
</evidence>
<dbReference type="Pfam" id="PF01734">
    <property type="entry name" value="Patatin"/>
    <property type="match status" value="1"/>
</dbReference>
<dbReference type="InterPro" id="IPR052580">
    <property type="entry name" value="Lipid_Hydrolase"/>
</dbReference>
<evidence type="ECO:0000313" key="7">
    <source>
        <dbReference type="Proteomes" id="UP000054498"/>
    </source>
</evidence>
<dbReference type="GeneID" id="25732074"/>
<dbReference type="KEGG" id="mng:MNEG_14505"/>
<accession>A0A0D2KC75</accession>
<feature type="region of interest" description="Disordered" evidence="4">
    <location>
        <begin position="1"/>
        <end position="53"/>
    </location>
</feature>
<dbReference type="Gene3D" id="3.40.1090.10">
    <property type="entry name" value="Cytosolic phospholipase A2 catalytic domain"/>
    <property type="match status" value="1"/>
</dbReference>
<dbReference type="InterPro" id="IPR016035">
    <property type="entry name" value="Acyl_Trfase/lysoPLipase"/>
</dbReference>
<dbReference type="PANTHER" id="PTHR46394:SF1">
    <property type="entry name" value="PNPLA DOMAIN-CONTAINING PROTEIN"/>
    <property type="match status" value="1"/>
</dbReference>
<name>A0A0D2KC75_9CHLO</name>
<reference evidence="6 7" key="1">
    <citation type="journal article" date="2013" name="BMC Genomics">
        <title>Reconstruction of the lipid metabolism for the microalga Monoraphidium neglectum from its genome sequence reveals characteristics suitable for biofuel production.</title>
        <authorList>
            <person name="Bogen C."/>
            <person name="Al-Dilaimi A."/>
            <person name="Albersmeier A."/>
            <person name="Wichmann J."/>
            <person name="Grundmann M."/>
            <person name="Rupp O."/>
            <person name="Lauersen K.J."/>
            <person name="Blifernez-Klassen O."/>
            <person name="Kalinowski J."/>
            <person name="Goesmann A."/>
            <person name="Mussgnug J.H."/>
            <person name="Kruse O."/>
        </authorList>
    </citation>
    <scope>NUCLEOTIDE SEQUENCE [LARGE SCALE GENOMIC DNA]</scope>
    <source>
        <strain evidence="6 7">SAG 48.87</strain>
    </source>
</reference>
<dbReference type="RefSeq" id="XP_013892478.1">
    <property type="nucleotide sequence ID" value="XM_014037024.1"/>
</dbReference>
<evidence type="ECO:0000256" key="2">
    <source>
        <dbReference type="PROSITE-ProRule" id="PRU01161"/>
    </source>
</evidence>
<evidence type="ECO:0000256" key="4">
    <source>
        <dbReference type="SAM" id="MobiDB-lite"/>
    </source>
</evidence>
<proteinExistence type="inferred from homology"/>
<comment type="similarity">
    <text evidence="3">Belongs to the patatin family.</text>
</comment>
<feature type="region of interest" description="Disordered" evidence="4">
    <location>
        <begin position="173"/>
        <end position="216"/>
    </location>
</feature>
<dbReference type="InterPro" id="IPR002641">
    <property type="entry name" value="PNPLA_dom"/>
</dbReference>
<keyword evidence="3" id="KW-0442">Lipid degradation</keyword>
<dbReference type="GO" id="GO:0016042">
    <property type="term" value="P:lipid catabolic process"/>
    <property type="evidence" value="ECO:0007669"/>
    <property type="project" value="UniProtKB-KW"/>
</dbReference>